<protein>
    <submittedName>
        <fullName evidence="1">Uncharacterized protein</fullName>
    </submittedName>
</protein>
<reference evidence="1 2" key="1">
    <citation type="journal article" date="2009" name="Environ. Microbiol.">
        <title>Comparative genomics of marine cyanomyoviruses reveals the widespread occurrence of Synechococcus host genes localized to a hyperplastic region: implications for mechanisms of cyanophage evolution.</title>
        <authorList>
            <person name="Millard A.D."/>
            <person name="Zwirglmaier K."/>
            <person name="Downey M.J."/>
            <person name="Mann N.H."/>
            <person name="Scanlan D.J."/>
        </authorList>
    </citation>
    <scope>NUCLEOTIDE SEQUENCE</scope>
</reference>
<accession>C7BUZ0</accession>
<dbReference type="GeneID" id="8303493"/>
<dbReference type="Proteomes" id="UP000001515">
    <property type="component" value="Segment"/>
</dbReference>
<proteinExistence type="predicted"/>
<gene>
    <name evidence="1" type="ORF">SRSM4_022</name>
</gene>
<dbReference type="OrthoDB" id="27081at10239"/>
<organism evidence="1 2">
    <name type="scientific">Synechococcus phage S-RSM4</name>
    <dbReference type="NCBI Taxonomy" id="555387"/>
    <lineage>
        <taxon>Viruses</taxon>
        <taxon>Duplodnaviria</taxon>
        <taxon>Heunggongvirae</taxon>
        <taxon>Uroviricota</taxon>
        <taxon>Caudoviricetes</taxon>
        <taxon>Pantevenvirales</taxon>
        <taxon>Kyanoviridae</taxon>
        <taxon>Gibbetvirus</taxon>
        <taxon>Gibbetvirus rsm4</taxon>
    </lineage>
</organism>
<dbReference type="EMBL" id="FM207411">
    <property type="protein sequence ID" value="CAR63219.1"/>
    <property type="molecule type" value="Genomic_DNA"/>
</dbReference>
<keyword evidence="2" id="KW-1185">Reference proteome</keyword>
<dbReference type="RefSeq" id="YP_003097256.1">
    <property type="nucleotide sequence ID" value="NC_013085.1"/>
</dbReference>
<name>C7BUZ0_9CAUD</name>
<dbReference type="KEGG" id="vg:8303493"/>
<evidence type="ECO:0000313" key="1">
    <source>
        <dbReference type="EMBL" id="CAR63219.1"/>
    </source>
</evidence>
<sequence>MTDTQMFHIYEKETSKPVKVCLTVDELEQMIAERKVDWLRWEIQPCYTSYEVGDASF</sequence>
<evidence type="ECO:0000313" key="2">
    <source>
        <dbReference type="Proteomes" id="UP000001515"/>
    </source>
</evidence>